<evidence type="ECO:0000256" key="4">
    <source>
        <dbReference type="ARBA" id="ARBA00022490"/>
    </source>
</evidence>
<evidence type="ECO:0000259" key="13">
    <source>
        <dbReference type="Pfam" id="PF23559"/>
    </source>
</evidence>
<dbReference type="FunFam" id="3.40.50.300:FF:001091">
    <property type="entry name" value="Probable disease resistance protein At1g61300"/>
    <property type="match status" value="1"/>
</dbReference>
<organism evidence="14 15">
    <name type="scientific">Oldenlandia corymbosa var. corymbosa</name>
    <dbReference type="NCBI Taxonomy" id="529605"/>
    <lineage>
        <taxon>Eukaryota</taxon>
        <taxon>Viridiplantae</taxon>
        <taxon>Streptophyta</taxon>
        <taxon>Embryophyta</taxon>
        <taxon>Tracheophyta</taxon>
        <taxon>Spermatophyta</taxon>
        <taxon>Magnoliopsida</taxon>
        <taxon>eudicotyledons</taxon>
        <taxon>Gunneridae</taxon>
        <taxon>Pentapetalae</taxon>
        <taxon>asterids</taxon>
        <taxon>lamiids</taxon>
        <taxon>Gentianales</taxon>
        <taxon>Rubiaceae</taxon>
        <taxon>Rubioideae</taxon>
        <taxon>Spermacoceae</taxon>
        <taxon>Hedyotis-Oldenlandia complex</taxon>
        <taxon>Oldenlandia</taxon>
    </lineage>
</organism>
<evidence type="ECO:0000256" key="9">
    <source>
        <dbReference type="ARBA" id="ARBA00022821"/>
    </source>
</evidence>
<keyword evidence="7" id="KW-0677">Repeat</keyword>
<dbReference type="GO" id="GO:0009626">
    <property type="term" value="P:plant-type hypersensitive response"/>
    <property type="evidence" value="ECO:0007669"/>
    <property type="project" value="UniProtKB-KW"/>
</dbReference>
<evidence type="ECO:0000256" key="3">
    <source>
        <dbReference type="ARBA" id="ARBA00008894"/>
    </source>
</evidence>
<evidence type="ECO:0000256" key="5">
    <source>
        <dbReference type="ARBA" id="ARBA00022614"/>
    </source>
</evidence>
<proteinExistence type="inferred from homology"/>
<evidence type="ECO:0000256" key="8">
    <source>
        <dbReference type="ARBA" id="ARBA00022741"/>
    </source>
</evidence>
<keyword evidence="15" id="KW-1185">Reference proteome</keyword>
<comment type="function">
    <text evidence="1">Confers resistance to late blight (Phytophthora infestans) races carrying the avirulence gene Avr1. Resistance proteins guard the plant against pathogens that contain an appropriate avirulence protein via an indirect interaction with this avirulence protein. That triggers a defense system including the hypersensitive response, which restricts the pathogen growth.</text>
</comment>
<dbReference type="SUPFAM" id="SSF52058">
    <property type="entry name" value="L domain-like"/>
    <property type="match status" value="1"/>
</dbReference>
<keyword evidence="5" id="KW-0433">Leucine-rich repeat</keyword>
<name>A0AAV1CMM5_OLDCO</name>
<dbReference type="InterPro" id="IPR027417">
    <property type="entry name" value="P-loop_NTPase"/>
</dbReference>
<keyword evidence="9" id="KW-0611">Plant defense</keyword>
<evidence type="ECO:0000259" key="12">
    <source>
        <dbReference type="Pfam" id="PF00931"/>
    </source>
</evidence>
<feature type="domain" description="Disease resistance protein winged helix" evidence="13">
    <location>
        <begin position="963"/>
        <end position="1032"/>
    </location>
</feature>
<dbReference type="GO" id="GO:0005737">
    <property type="term" value="C:cytoplasm"/>
    <property type="evidence" value="ECO:0007669"/>
    <property type="project" value="UniProtKB-SubCell"/>
</dbReference>
<feature type="domain" description="NB-ARC" evidence="12">
    <location>
        <begin position="697"/>
        <end position="878"/>
    </location>
</feature>
<comment type="similarity">
    <text evidence="3">Belongs to the disease resistance NB-LRR family.</text>
</comment>
<dbReference type="InterPro" id="IPR002182">
    <property type="entry name" value="NB-ARC"/>
</dbReference>
<comment type="subcellular location">
    <subcellularLocation>
        <location evidence="2">Cytoplasm</location>
    </subcellularLocation>
</comment>
<dbReference type="InterPro" id="IPR058922">
    <property type="entry name" value="WHD_DRP"/>
</dbReference>
<evidence type="ECO:0000313" key="14">
    <source>
        <dbReference type="EMBL" id="CAI9095938.1"/>
    </source>
</evidence>
<dbReference type="SUPFAM" id="SSF52540">
    <property type="entry name" value="P-loop containing nucleoside triphosphate hydrolases"/>
    <property type="match status" value="1"/>
</dbReference>
<dbReference type="PRINTS" id="PR00364">
    <property type="entry name" value="DISEASERSIST"/>
</dbReference>
<dbReference type="FunFam" id="1.10.10.10:FF:000322">
    <property type="entry name" value="Probable disease resistance protein At1g63360"/>
    <property type="match status" value="1"/>
</dbReference>
<dbReference type="Gene3D" id="3.40.50.300">
    <property type="entry name" value="P-loop containing nucleotide triphosphate hydrolases"/>
    <property type="match status" value="1"/>
</dbReference>
<dbReference type="InterPro" id="IPR036388">
    <property type="entry name" value="WH-like_DNA-bd_sf"/>
</dbReference>
<dbReference type="InterPro" id="IPR044974">
    <property type="entry name" value="Disease_R_plants"/>
</dbReference>
<gene>
    <name evidence="14" type="ORF">OLC1_LOCUS6805</name>
</gene>
<dbReference type="PANTHER" id="PTHR23155">
    <property type="entry name" value="DISEASE RESISTANCE PROTEIN RP"/>
    <property type="match status" value="1"/>
</dbReference>
<dbReference type="EMBL" id="OX459119">
    <property type="protein sequence ID" value="CAI9095938.1"/>
    <property type="molecule type" value="Genomic_DNA"/>
</dbReference>
<reference evidence="14" key="1">
    <citation type="submission" date="2023-03" db="EMBL/GenBank/DDBJ databases">
        <authorList>
            <person name="Julca I."/>
        </authorList>
    </citation>
    <scope>NUCLEOTIDE SEQUENCE</scope>
</reference>
<evidence type="ECO:0000256" key="6">
    <source>
        <dbReference type="ARBA" id="ARBA00022667"/>
    </source>
</evidence>
<dbReference type="Proteomes" id="UP001161247">
    <property type="component" value="Chromosome 2"/>
</dbReference>
<accession>A0AAV1CMM5</accession>
<feature type="compositionally biased region" description="Basic and acidic residues" evidence="11">
    <location>
        <begin position="16"/>
        <end position="25"/>
    </location>
</feature>
<dbReference type="InterPro" id="IPR032675">
    <property type="entry name" value="LRR_dom_sf"/>
</dbReference>
<dbReference type="InterPro" id="IPR042197">
    <property type="entry name" value="Apaf_helical"/>
</dbReference>
<keyword evidence="4" id="KW-0963">Cytoplasm</keyword>
<keyword evidence="8" id="KW-0547">Nucleotide-binding</keyword>
<protein>
    <submittedName>
        <fullName evidence="14">OLC1v1031982C1</fullName>
    </submittedName>
</protein>
<dbReference type="GO" id="GO:0043531">
    <property type="term" value="F:ADP binding"/>
    <property type="evidence" value="ECO:0007669"/>
    <property type="project" value="InterPro"/>
</dbReference>
<feature type="region of interest" description="Disordered" evidence="11">
    <location>
        <begin position="1"/>
        <end position="35"/>
    </location>
</feature>
<evidence type="ECO:0000256" key="2">
    <source>
        <dbReference type="ARBA" id="ARBA00004496"/>
    </source>
</evidence>
<dbReference type="GO" id="GO:0005524">
    <property type="term" value="F:ATP binding"/>
    <property type="evidence" value="ECO:0007669"/>
    <property type="project" value="UniProtKB-KW"/>
</dbReference>
<evidence type="ECO:0000256" key="10">
    <source>
        <dbReference type="ARBA" id="ARBA00022840"/>
    </source>
</evidence>
<evidence type="ECO:0000256" key="7">
    <source>
        <dbReference type="ARBA" id="ARBA00022737"/>
    </source>
</evidence>
<dbReference type="Gene3D" id="1.10.10.10">
    <property type="entry name" value="Winged helix-like DNA-binding domain superfamily/Winged helix DNA-binding domain"/>
    <property type="match status" value="1"/>
</dbReference>
<evidence type="ECO:0000313" key="15">
    <source>
        <dbReference type="Proteomes" id="UP001161247"/>
    </source>
</evidence>
<evidence type="ECO:0000256" key="1">
    <source>
        <dbReference type="ARBA" id="ARBA00002074"/>
    </source>
</evidence>
<dbReference type="PANTHER" id="PTHR23155:SF1152">
    <property type="entry name" value="AAA+ ATPASE DOMAIN-CONTAINING PROTEIN"/>
    <property type="match status" value="1"/>
</dbReference>
<dbReference type="Gene3D" id="1.10.8.430">
    <property type="entry name" value="Helical domain of apoptotic protease-activating factors"/>
    <property type="match status" value="1"/>
</dbReference>
<dbReference type="GO" id="GO:0051607">
    <property type="term" value="P:defense response to virus"/>
    <property type="evidence" value="ECO:0007669"/>
    <property type="project" value="UniProtKB-ARBA"/>
</dbReference>
<keyword evidence="6" id="KW-0381">Hypersensitive response</keyword>
<dbReference type="Pfam" id="PF23559">
    <property type="entry name" value="WHD_DRP"/>
    <property type="match status" value="1"/>
</dbReference>
<keyword evidence="10" id="KW-0067">ATP-binding</keyword>
<dbReference type="Gene3D" id="3.80.10.10">
    <property type="entry name" value="Ribonuclease Inhibitor"/>
    <property type="match status" value="1"/>
</dbReference>
<dbReference type="Pfam" id="PF00931">
    <property type="entry name" value="NB-ARC"/>
    <property type="match status" value="1"/>
</dbReference>
<sequence length="1447" mass="164364">MASNQKSVDSLADAPEQQKRLEKLNQKPTRKKLDPTSTCVDAALETLLNCDQQKQWTPIKMGFDFFKTFLTFIPHWSSSGFPDKGSGVHFGDLLSRMEDAFEKAGWEIETAINRGQTEDLDALRSSLLKKIELFKPEVRDAYVFLADYAFRTTAAVPGNFVWTRLYGSLLSNCQNLYSVGSLSFPLLKKFEQISNISHLAEVVFRYPDQFSDLCTQHRGVGICIARLLFFRWVEGTNWAEEKMAVDVELSDLVQRIKPITPSILGMYLKAIESQPCSLQKALVEELVEITLILVPEDQSLEKLRDCLVFLVSDLVESSNELITEVICKAASLGYSSSSTARAKGSDDNALALPQLLREAELLTIGILLTELGESDSISKTRFETICAGERFHDAYLEKMMLILQQIETLISEGSLNDVPAAAKVSIGFYLSVFQAFLVELMRDSPGLVVLLKDHIQRLSEGSKLFYKYSSILPLKNPNDMVSISTAMNKAIEEAETLHDFCLSHQIVEQNIKHMSMLLSNFLKAFKLLNDKLKGTYLHFRNSLKLSFPTTLPGLGFVDSLVDRLSELVKYRKTNNCQIEVLLTQLNSLKPYLKRVGGKHNENLELMKDLQRGVICAAYEADHVIDSINLPDADGCHLLWLSDVIDDVKLVKEELIKYNNMNKGLAEVQKAVQTSENRTIQSDAPEVGEVIVSLDDEETRIIDRLKNGSSEREVVGIVGMPGIGKTTLAKKVYDNDIVKKHFERFAWCCISQEYRRREVMLKMLSDIANTIKQVRNESDQKLVEKLQKSHEETDPQLLNLLRQSLLGKRYLIVMDDVWGKEAWEDLMNGFPKESRGSRILFTSRSNKGLFNQQDCFLHCPRFLKDEESWKLLQKKVFREGKCPLDLMQVGRVIAERCRGLPLAIVAVAGLLSRTERQADRWNQIKEHLKSHILDPQTQCDQILQLSYNHLPDDLKPCFLYFAAFREDNEVPVKKLVRLWIAEGLIRKVDDKELEDVAGDYVEDLIGRSLIMAARKGPDNKAKACRVHDMLHSLCLTKSKEQNFLKCISRSYDELYPSYKEDYGSELKPNSKVTPYLIHRLSICSKRYQFVNLEPSGPPVRTLLVFPTSDTYPRCAYDVSFIPRNFKLLRVLDIESINLGTSFPEGILSLDPLRYLALSGEIKAVPSTIEKLWNLETFIIKVFTVNTQLPNTIWSMPKLRHLHVNIGAVFTNLQEGGSQASSTRLDNLLTLSSPVVSDFKEMEEIMKKVPQLKKLRCTFSPAQYSSEDCNIKVLVPDLLEGLESLKILYKGTSRRPYELSFPSNLRKLSLSDFSLTWSCVSSIGKLSQLEVLTLVSISFESQKWEMSEDDEFEELKVLKLDSLQLVQWEASQNNFPSLERLVLRSCKNLQEVPPDFGKITTLQMIELMWCSSAAENSLGKIKYQQVEVVQNEGFKTIVNDPAAAFRTYV</sequence>
<evidence type="ECO:0000256" key="11">
    <source>
        <dbReference type="SAM" id="MobiDB-lite"/>
    </source>
</evidence>